<evidence type="ECO:0000313" key="4">
    <source>
        <dbReference type="Proteomes" id="UP000606115"/>
    </source>
</evidence>
<dbReference type="Pfam" id="PF06605">
    <property type="entry name" value="Prophage_tail"/>
    <property type="match status" value="1"/>
</dbReference>
<name>A0ABQ2DHW7_9MICC</name>
<dbReference type="Gene3D" id="2.60.120.260">
    <property type="entry name" value="Galactose-binding domain-like"/>
    <property type="match status" value="1"/>
</dbReference>
<comment type="caution">
    <text evidence="3">The sequence shown here is derived from an EMBL/GenBank/DDBJ whole genome shotgun (WGS) entry which is preliminary data.</text>
</comment>
<evidence type="ECO:0000259" key="1">
    <source>
        <dbReference type="Pfam" id="PF06605"/>
    </source>
</evidence>
<dbReference type="InterPro" id="IPR010572">
    <property type="entry name" value="Tail_dom"/>
</dbReference>
<dbReference type="Proteomes" id="UP000606115">
    <property type="component" value="Unassembled WGS sequence"/>
</dbReference>
<feature type="domain" description="Prophage endopeptidase tail N-terminal" evidence="2">
    <location>
        <begin position="453"/>
        <end position="524"/>
    </location>
</feature>
<dbReference type="InterPro" id="IPR007119">
    <property type="entry name" value="Phage_tail_spike_N"/>
</dbReference>
<gene>
    <name evidence="3" type="ORF">GCM10007173_16850</name>
</gene>
<reference evidence="4" key="1">
    <citation type="journal article" date="2019" name="Int. J. Syst. Evol. Microbiol.">
        <title>The Global Catalogue of Microorganisms (GCM) 10K type strain sequencing project: providing services to taxonomists for standard genome sequencing and annotation.</title>
        <authorList>
            <consortium name="The Broad Institute Genomics Platform"/>
            <consortium name="The Broad Institute Genome Sequencing Center for Infectious Disease"/>
            <person name="Wu L."/>
            <person name="Ma J."/>
        </authorList>
    </citation>
    <scope>NUCLEOTIDE SEQUENCE [LARGE SCALE GENOMIC DNA]</scope>
    <source>
        <strain evidence="4">CGMCC 1.3685</strain>
    </source>
</reference>
<evidence type="ECO:0000313" key="3">
    <source>
        <dbReference type="EMBL" id="GGJ58780.1"/>
    </source>
</evidence>
<feature type="domain" description="Tail spike" evidence="1">
    <location>
        <begin position="526"/>
        <end position="764"/>
    </location>
</feature>
<protein>
    <submittedName>
        <fullName evidence="3">Uncharacterized protein</fullName>
    </submittedName>
</protein>
<evidence type="ECO:0000259" key="2">
    <source>
        <dbReference type="Pfam" id="PF18994"/>
    </source>
</evidence>
<accession>A0ABQ2DHW7</accession>
<dbReference type="EMBL" id="BMKX01000003">
    <property type="protein sequence ID" value="GGJ58780.1"/>
    <property type="molecule type" value="Genomic_DNA"/>
</dbReference>
<proteinExistence type="predicted"/>
<dbReference type="NCBIfam" id="TIGR01665">
    <property type="entry name" value="put_anti_recept"/>
    <property type="match status" value="1"/>
</dbReference>
<dbReference type="InterPro" id="IPR044051">
    <property type="entry name" value="Prophage_tail_N"/>
</dbReference>
<dbReference type="Pfam" id="PF18994">
    <property type="entry name" value="Prophage_tailD1"/>
    <property type="match status" value="1"/>
</dbReference>
<sequence length="883" mass="95441">MWDNRFSWSGEIPLTFPGLNPVALQRVAPQAGVNYTDAVTTTRRWQRITGGANDGYVAGQWGLQMGLNSVNPATDKGGFQLLNFAGLWPSSGKLLMGLWVRQNYVMAHSPLMSTRGGSSPLAYIATTSTGRLRHQVYNAAGASVLDQYEDHPWVQTSGWQFVGQLLDMTAQTSRMFSVELAGKRSWVGPVRNLTGAPNPASTANLDVFALPSGNVWTTGVFDEAIVAHPGASFDLAKFVDQMALGLWSDGQITGNADHFTLTESSIRANSERTLSTGAERVNWNAQPIVQGMPAGSTPYWSTNEGLSWSTGALPAQLNGILRWTVPLGANQTFSGATVTVPTEPPPTLGAISNISMEQGDIANVPLTFTNFGAPRWAVSAPSMVTVSIVGNTMSVAAGFNTGVAPVTVTLIDELDRSVARSFNVTVNARVWDAGDAPEYPHSPIILWGATLPESVLIDPLEAVITKEVNGEEKFELTIDANHKHAALIKSERFIQVAGEKYRTRRIEKERGSDGIVELAVYAEAEFYDLATKAKVAKKEWKQVNAGDVMTLALKNTGWTVGVVNVTALRTYETDELNPLELLRVVQEHHGGDLVFDNPGKRVSLVVQAGHDNGVAFFYGKGLSQSKRVEDTTALVTRLYVKNADGLTIANLNDGKPYLEDFSFSSDVKVATYDFPAGTSPFTMMERGQDLIAERAKPAYSYEVTVNDLSAKTGNPIDRFDVADFVTVVDEEVGISDRQRIVRMEYDVVSPWDSQITLAAILREVGADGSIDSGTLDTGSGVTTFDLVPYNLLLNGRFDNGLAHWASLGGQVVEGGVTGDYAVSFSGAGERWIEQTIHPDNRTAYALSFDLSSTGPDGWVPDVVAQVEVTYEDGSSETIDIELT</sequence>
<organism evidence="3 4">
    <name type="scientific">Glutamicibacter ardleyensis</name>
    <dbReference type="NCBI Taxonomy" id="225894"/>
    <lineage>
        <taxon>Bacteria</taxon>
        <taxon>Bacillati</taxon>
        <taxon>Actinomycetota</taxon>
        <taxon>Actinomycetes</taxon>
        <taxon>Micrococcales</taxon>
        <taxon>Micrococcaceae</taxon>
        <taxon>Glutamicibacter</taxon>
    </lineage>
</organism>
<keyword evidence="4" id="KW-1185">Reference proteome</keyword>